<comment type="caution">
    <text evidence="2">The sequence shown here is derived from an EMBL/GenBank/DDBJ whole genome shotgun (WGS) entry which is preliminary data.</text>
</comment>
<keyword evidence="1" id="KW-0732">Signal</keyword>
<gene>
    <name evidence="3" type="ORF">PCANC_13658</name>
    <name evidence="2" type="ORF">PCASD_13557</name>
</gene>
<feature type="chain" id="PRO_5015083698" evidence="1">
    <location>
        <begin position="23"/>
        <end position="125"/>
    </location>
</feature>
<name>A0A2N5TDV0_9BASI</name>
<feature type="signal peptide" evidence="1">
    <location>
        <begin position="1"/>
        <end position="22"/>
    </location>
</feature>
<evidence type="ECO:0000313" key="5">
    <source>
        <dbReference type="Proteomes" id="UP000235392"/>
    </source>
</evidence>
<dbReference type="Proteomes" id="UP000235392">
    <property type="component" value="Unassembled WGS sequence"/>
</dbReference>
<protein>
    <submittedName>
        <fullName evidence="2">Uncharacterized protein</fullName>
    </submittedName>
</protein>
<dbReference type="AlphaFoldDB" id="A0A2N5TDV0"/>
<evidence type="ECO:0000256" key="1">
    <source>
        <dbReference type="SAM" id="SignalP"/>
    </source>
</evidence>
<reference evidence="4 5" key="1">
    <citation type="submission" date="2017-11" db="EMBL/GenBank/DDBJ databases">
        <title>De novo assembly and phasing of dikaryotic genomes from two isolates of Puccinia coronata f. sp. avenae, the causal agent of oat crown rust.</title>
        <authorList>
            <person name="Miller M.E."/>
            <person name="Zhang Y."/>
            <person name="Omidvar V."/>
            <person name="Sperschneider J."/>
            <person name="Schwessinger B."/>
            <person name="Raley C."/>
            <person name="Palmer J.M."/>
            <person name="Garnica D."/>
            <person name="Upadhyaya N."/>
            <person name="Rathjen J."/>
            <person name="Taylor J.M."/>
            <person name="Park R.F."/>
            <person name="Dodds P.N."/>
            <person name="Hirsch C.D."/>
            <person name="Kianian S.F."/>
            <person name="Figueroa M."/>
        </authorList>
    </citation>
    <scope>NUCLEOTIDE SEQUENCE [LARGE SCALE GENOMIC DNA]</scope>
    <source>
        <strain evidence="3">12NC29</strain>
        <strain evidence="2">12SD80</strain>
    </source>
</reference>
<evidence type="ECO:0000313" key="4">
    <source>
        <dbReference type="Proteomes" id="UP000235388"/>
    </source>
</evidence>
<sequence>MAVFKFFYMVLSITLMARSCLSDPAPQCYAEMNVVPDDCKEAAKSLSYNPDQTFKPYLHQEITTKSCNVQIHRVESSRNFTQDQVNQAIDTITNGCSTHSGILTKPSNNTDTGGFQVTLIQPRVQ</sequence>
<evidence type="ECO:0000313" key="3">
    <source>
        <dbReference type="EMBL" id="PLW38412.1"/>
    </source>
</evidence>
<dbReference type="Proteomes" id="UP000235388">
    <property type="component" value="Unassembled WGS sequence"/>
</dbReference>
<organism evidence="2 5">
    <name type="scientific">Puccinia coronata f. sp. avenae</name>
    <dbReference type="NCBI Taxonomy" id="200324"/>
    <lineage>
        <taxon>Eukaryota</taxon>
        <taxon>Fungi</taxon>
        <taxon>Dikarya</taxon>
        <taxon>Basidiomycota</taxon>
        <taxon>Pucciniomycotina</taxon>
        <taxon>Pucciniomycetes</taxon>
        <taxon>Pucciniales</taxon>
        <taxon>Pucciniaceae</taxon>
        <taxon>Puccinia</taxon>
    </lineage>
</organism>
<keyword evidence="4" id="KW-1185">Reference proteome</keyword>
<dbReference type="EMBL" id="PGCI01000627">
    <property type="protein sequence ID" value="PLW23683.1"/>
    <property type="molecule type" value="Genomic_DNA"/>
</dbReference>
<accession>A0A2N5TDV0</accession>
<proteinExistence type="predicted"/>
<evidence type="ECO:0000313" key="2">
    <source>
        <dbReference type="EMBL" id="PLW23683.1"/>
    </source>
</evidence>
<dbReference type="EMBL" id="PGCJ01000208">
    <property type="protein sequence ID" value="PLW38412.1"/>
    <property type="molecule type" value="Genomic_DNA"/>
</dbReference>